<dbReference type="GO" id="GO:0009253">
    <property type="term" value="P:peptidoglycan catabolic process"/>
    <property type="evidence" value="ECO:0007669"/>
    <property type="project" value="InterPro"/>
</dbReference>
<dbReference type="InterPro" id="IPR021731">
    <property type="entry name" value="AMIN_dom"/>
</dbReference>
<reference evidence="3 4" key="1">
    <citation type="journal article" date="2013" name="PLoS ONE">
        <title>Cultivation and Complete Genome Sequencing of Gloeobacter kilaueensis sp. nov., from a Lava Cave in Kilauea Caldera, Hawai'i.</title>
        <authorList>
            <person name="Saw J.H."/>
            <person name="Schatz M."/>
            <person name="Brown M.V."/>
            <person name="Kunkel D.D."/>
            <person name="Foster J.S."/>
            <person name="Shick H."/>
            <person name="Christensen S."/>
            <person name="Hou S."/>
            <person name="Wan X."/>
            <person name="Donachie S.P."/>
        </authorList>
    </citation>
    <scope>NUCLEOTIDE SEQUENCE [LARGE SCALE GENOMIC DNA]</scope>
    <source>
        <strain evidence="4">JS</strain>
    </source>
</reference>
<keyword evidence="4" id="KW-1185">Reference proteome</keyword>
<proteinExistence type="predicted"/>
<dbReference type="Pfam" id="PF11741">
    <property type="entry name" value="AMIN"/>
    <property type="match status" value="1"/>
</dbReference>
<dbReference type="STRING" id="1183438.GKIL_0556"/>
<dbReference type="InterPro" id="IPR050695">
    <property type="entry name" value="N-acetylmuramoyl_amidase_3"/>
</dbReference>
<evidence type="ECO:0000313" key="3">
    <source>
        <dbReference type="EMBL" id="AGY56802.1"/>
    </source>
</evidence>
<name>U5QD28_GLOK1</name>
<dbReference type="Gene3D" id="2.60.40.3500">
    <property type="match status" value="2"/>
</dbReference>
<dbReference type="Gene3D" id="3.40.630.40">
    <property type="entry name" value="Zn-dependent exopeptidases"/>
    <property type="match status" value="1"/>
</dbReference>
<dbReference type="PATRIC" id="fig|1183438.3.peg.555"/>
<dbReference type="Pfam" id="PF01520">
    <property type="entry name" value="Amidase_3"/>
    <property type="match status" value="1"/>
</dbReference>
<feature type="domain" description="MurNAc-LAA" evidence="2">
    <location>
        <begin position="442"/>
        <end position="551"/>
    </location>
</feature>
<gene>
    <name evidence="3" type="primary">amiA</name>
    <name evidence="3" type="ORF">GKIL_0556</name>
</gene>
<evidence type="ECO:0000259" key="2">
    <source>
        <dbReference type="SMART" id="SM00646"/>
    </source>
</evidence>
<evidence type="ECO:0000313" key="4">
    <source>
        <dbReference type="Proteomes" id="UP000017396"/>
    </source>
</evidence>
<dbReference type="AlphaFoldDB" id="U5QD28"/>
<dbReference type="KEGG" id="glj:GKIL_0556"/>
<dbReference type="PANTHER" id="PTHR30404:SF0">
    <property type="entry name" value="N-ACETYLMURAMOYL-L-ALANINE AMIDASE AMIC"/>
    <property type="match status" value="1"/>
</dbReference>
<organism evidence="3 4">
    <name type="scientific">Gloeobacter kilaueensis (strain ATCC BAA-2537 / CCAP 1431/1 / ULC 316 / JS1)</name>
    <dbReference type="NCBI Taxonomy" id="1183438"/>
    <lineage>
        <taxon>Bacteria</taxon>
        <taxon>Bacillati</taxon>
        <taxon>Cyanobacteriota</taxon>
        <taxon>Cyanophyceae</taxon>
        <taxon>Gloeobacterales</taxon>
        <taxon>Gloeobacteraceae</taxon>
        <taxon>Gloeobacter</taxon>
    </lineage>
</organism>
<dbReference type="GO" id="GO:0030288">
    <property type="term" value="C:outer membrane-bounded periplasmic space"/>
    <property type="evidence" value="ECO:0007669"/>
    <property type="project" value="TreeGrafter"/>
</dbReference>
<dbReference type="PANTHER" id="PTHR30404">
    <property type="entry name" value="N-ACETYLMURAMOYL-L-ALANINE AMIDASE"/>
    <property type="match status" value="1"/>
</dbReference>
<dbReference type="CDD" id="cd02696">
    <property type="entry name" value="MurNAc-LAA"/>
    <property type="match status" value="1"/>
</dbReference>
<dbReference type="EMBL" id="CP003587">
    <property type="protein sequence ID" value="AGY56802.1"/>
    <property type="molecule type" value="Genomic_DNA"/>
</dbReference>
<dbReference type="InterPro" id="IPR002508">
    <property type="entry name" value="MurNAc-LAA_cat"/>
</dbReference>
<dbReference type="HOGENOM" id="CLU_456943_0_0_3"/>
<dbReference type="EC" id="3.5.1.28" evidence="3"/>
<dbReference type="SUPFAM" id="SSF53187">
    <property type="entry name" value="Zn-dependent exopeptidases"/>
    <property type="match status" value="1"/>
</dbReference>
<protein>
    <submittedName>
        <fullName evidence="3">N-acetylmuramoyl-L-alanine amidase</fullName>
        <ecNumber evidence="3">3.5.1.28</ecNumber>
    </submittedName>
</protein>
<dbReference type="Proteomes" id="UP000017396">
    <property type="component" value="Chromosome"/>
</dbReference>
<accession>U5QD28</accession>
<sequence length="555" mass="60834">MPQLTGWRFDSQAQRLSLFTDGAVQPRVQIVENPRRVVVDLPGTDLAAPANQPVPSGPVRIVRAGQFDPQTARMVIEMADGAPALQPAQVRLRRVAPEQWLVQLLPNVPPPPVPASPSPPVSPVYPPTITPLPGTAARSVEVSGMEVRPEGFLIKTAGAVRADARRLEELPPRIVVDIDSAELSTGFTNRSIATNQQNVTRLRIGQFQDNPPVARAVLELTPNDTTSLWEASYRPDLGGVLVRPTGSANLPTAPQGEKATLQSAQLTPEGIVFNTDRPPQLSTNWENPNEYRLVFEPAQLPDNFSGPTISATSPIDSLRLKQTDDRTVVALIRVLPGTRVGDPRPLDADRRRILLPLITKDQLPPPSSSATYDPLPNNPNGLKVVLDAGHGGKDPGAQRSGVDEKDLTLSIIRHVSDKLRKAGFNTILSRPDDTFISLQGRVDVTNNTSARLFISVHINMMPGRDDIQGIETYYTNQRSARLAYALHRRIVEYTGKPDRGVRVRGLYVTRHNAVPAVLLEVGFISNDQERAQLLQSDYQDRIAEAILQGLRDYLQ</sequence>
<dbReference type="eggNOG" id="COG0860">
    <property type="taxonomic scope" value="Bacteria"/>
</dbReference>
<dbReference type="SMART" id="SM00646">
    <property type="entry name" value="Ami_3"/>
    <property type="match status" value="1"/>
</dbReference>
<keyword evidence="1 3" id="KW-0378">Hydrolase</keyword>
<dbReference type="GO" id="GO:0008745">
    <property type="term" value="F:N-acetylmuramoyl-L-alanine amidase activity"/>
    <property type="evidence" value="ECO:0007669"/>
    <property type="project" value="UniProtKB-EC"/>
</dbReference>
<evidence type="ECO:0000256" key="1">
    <source>
        <dbReference type="ARBA" id="ARBA00022801"/>
    </source>
</evidence>